<evidence type="ECO:0000313" key="3">
    <source>
        <dbReference type="Proteomes" id="UP000199347"/>
    </source>
</evidence>
<keyword evidence="1" id="KW-0472">Membrane</keyword>
<dbReference type="RefSeq" id="WP_092811537.1">
    <property type="nucleotide sequence ID" value="NZ_FMVW01000003.1"/>
</dbReference>
<dbReference type="InterPro" id="IPR008523">
    <property type="entry name" value="DUF805"/>
</dbReference>
<name>A0A1G5NC59_AFIMA</name>
<keyword evidence="1" id="KW-1133">Transmembrane helix</keyword>
<dbReference type="Pfam" id="PF05656">
    <property type="entry name" value="DUF805"/>
    <property type="match status" value="1"/>
</dbReference>
<feature type="transmembrane region" description="Helical" evidence="1">
    <location>
        <begin position="83"/>
        <end position="103"/>
    </location>
</feature>
<dbReference type="PANTHER" id="PTHR34980">
    <property type="entry name" value="INNER MEMBRANE PROTEIN-RELATED-RELATED"/>
    <property type="match status" value="1"/>
</dbReference>
<keyword evidence="3" id="KW-1185">Reference proteome</keyword>
<evidence type="ECO:0000313" key="2">
    <source>
        <dbReference type="EMBL" id="SCZ34329.1"/>
    </source>
</evidence>
<feature type="transmembrane region" description="Helical" evidence="1">
    <location>
        <begin position="20"/>
        <end position="37"/>
    </location>
</feature>
<dbReference type="OrthoDB" id="9812349at2"/>
<protein>
    <submittedName>
        <fullName evidence="2">Uncharacterized membrane protein YhaH, DUF805 family</fullName>
    </submittedName>
</protein>
<feature type="transmembrane region" description="Helical" evidence="1">
    <location>
        <begin position="49"/>
        <end position="71"/>
    </location>
</feature>
<dbReference type="Proteomes" id="UP000199347">
    <property type="component" value="Unassembled WGS sequence"/>
</dbReference>
<reference evidence="2 3" key="1">
    <citation type="submission" date="2016-10" db="EMBL/GenBank/DDBJ databases">
        <authorList>
            <person name="de Groot N.N."/>
        </authorList>
    </citation>
    <scope>NUCLEOTIDE SEQUENCE [LARGE SCALE GENOMIC DNA]</scope>
    <source>
        <strain evidence="2 3">DSM 2698</strain>
    </source>
</reference>
<sequence length="121" mass="13155">MARSLLWLFFRFDGRIGREVYWLANFGVVAVLAFLLQPDVHPQTGDVTFHNPTLASFALIVGMVCSIAIGVKRLHDFNATGAFAAILLVPVLSIFATIAFGVVRGTGGRNRFGEAPNLPPR</sequence>
<dbReference type="EMBL" id="FMVW01000003">
    <property type="protein sequence ID" value="SCZ34329.1"/>
    <property type="molecule type" value="Genomic_DNA"/>
</dbReference>
<dbReference type="STRING" id="1120955.SAMN03080610_01673"/>
<proteinExistence type="predicted"/>
<dbReference type="GO" id="GO:0005886">
    <property type="term" value="C:plasma membrane"/>
    <property type="evidence" value="ECO:0007669"/>
    <property type="project" value="TreeGrafter"/>
</dbReference>
<evidence type="ECO:0000256" key="1">
    <source>
        <dbReference type="SAM" id="Phobius"/>
    </source>
</evidence>
<accession>A0A1G5NC59</accession>
<dbReference type="AlphaFoldDB" id="A0A1G5NC59"/>
<keyword evidence="1" id="KW-0812">Transmembrane</keyword>
<gene>
    <name evidence="2" type="ORF">SAMN03080610_01673</name>
</gene>
<organism evidence="2 3">
    <name type="scientific">Afifella marina DSM 2698</name>
    <dbReference type="NCBI Taxonomy" id="1120955"/>
    <lineage>
        <taxon>Bacteria</taxon>
        <taxon>Pseudomonadati</taxon>
        <taxon>Pseudomonadota</taxon>
        <taxon>Alphaproteobacteria</taxon>
        <taxon>Hyphomicrobiales</taxon>
        <taxon>Afifellaceae</taxon>
        <taxon>Afifella</taxon>
    </lineage>
</organism>